<reference evidence="1 2" key="1">
    <citation type="submission" date="2018-04" db="EMBL/GenBank/DDBJ databases">
        <title>Genomic Encyclopedia of Archaeal and Bacterial Type Strains, Phase II (KMG-II): from individual species to whole genera.</title>
        <authorList>
            <person name="Goeker M."/>
        </authorList>
    </citation>
    <scope>NUCLEOTIDE SEQUENCE [LARGE SCALE GENOMIC DNA]</scope>
    <source>
        <strain evidence="1 2">DSM 25731</strain>
    </source>
</reference>
<evidence type="ECO:0000313" key="1">
    <source>
        <dbReference type="EMBL" id="PTX62129.1"/>
    </source>
</evidence>
<accession>A0A2T6C1F0</accession>
<name>A0A2T6C1F0_9FLAO</name>
<dbReference type="EMBL" id="QBKT01000003">
    <property type="protein sequence ID" value="PTX62129.1"/>
    <property type="molecule type" value="Genomic_DNA"/>
</dbReference>
<comment type="caution">
    <text evidence="1">The sequence shown here is derived from an EMBL/GenBank/DDBJ whole genome shotgun (WGS) entry which is preliminary data.</text>
</comment>
<dbReference type="Proteomes" id="UP000244090">
    <property type="component" value="Unassembled WGS sequence"/>
</dbReference>
<sequence>MIKSKPAKLHWNYFLSIETDLIKTSRFIEFCGDNLGTYSIELARILISASSEVDVILREICNLILNDESANNINDYRKVIQQNLPEIIDEPVFIHRYGLEFIPWENWNNDENPDWWRSHNKIKHQRNEHFNMANLQNALNSVGALLICVTYYYRMIFQEKNRGRNIIIDLNKTTELLKPLPQLFKLRNDYYRHPVYLY</sequence>
<proteinExistence type="predicted"/>
<organism evidence="1 2">
    <name type="scientific">Kordia periserrulae</name>
    <dbReference type="NCBI Taxonomy" id="701523"/>
    <lineage>
        <taxon>Bacteria</taxon>
        <taxon>Pseudomonadati</taxon>
        <taxon>Bacteroidota</taxon>
        <taxon>Flavobacteriia</taxon>
        <taxon>Flavobacteriales</taxon>
        <taxon>Flavobacteriaceae</taxon>
        <taxon>Kordia</taxon>
    </lineage>
</organism>
<evidence type="ECO:0000313" key="2">
    <source>
        <dbReference type="Proteomes" id="UP000244090"/>
    </source>
</evidence>
<keyword evidence="2" id="KW-1185">Reference proteome</keyword>
<protein>
    <submittedName>
        <fullName evidence="1">Uncharacterized protein</fullName>
    </submittedName>
</protein>
<dbReference type="RefSeq" id="WP_108114345.1">
    <property type="nucleotide sequence ID" value="NZ_QBKT01000003.1"/>
</dbReference>
<dbReference type="OrthoDB" id="1437907at2"/>
<gene>
    <name evidence="1" type="ORF">C8N46_103227</name>
</gene>
<dbReference type="AlphaFoldDB" id="A0A2T6C1F0"/>